<evidence type="ECO:0000256" key="2">
    <source>
        <dbReference type="SAM" id="Phobius"/>
    </source>
</evidence>
<evidence type="ECO:0000313" key="3">
    <source>
        <dbReference type="EMBL" id="CAE03628.3"/>
    </source>
</evidence>
<dbReference type="Proteomes" id="UP000000763">
    <property type="component" value="Chromosome 4"/>
</dbReference>
<reference evidence="4" key="2">
    <citation type="journal article" date="2008" name="Nucleic Acids Res.">
        <title>The rice annotation project database (RAP-DB): 2008 update.</title>
        <authorList>
            <consortium name="The rice annotation project (RAP)"/>
        </authorList>
    </citation>
    <scope>GENOME REANNOTATION</scope>
    <source>
        <strain evidence="4">cv. Nipponbare</strain>
    </source>
</reference>
<dbReference type="EMBL" id="AL606649">
    <property type="protein sequence ID" value="CAE03628.3"/>
    <property type="molecule type" value="Genomic_DNA"/>
</dbReference>
<feature type="region of interest" description="Disordered" evidence="1">
    <location>
        <begin position="1"/>
        <end position="27"/>
    </location>
</feature>
<organism evidence="3 4">
    <name type="scientific">Oryza sativa subsp. japonica</name>
    <name type="common">Rice</name>
    <dbReference type="NCBI Taxonomy" id="39947"/>
    <lineage>
        <taxon>Eukaryota</taxon>
        <taxon>Viridiplantae</taxon>
        <taxon>Streptophyta</taxon>
        <taxon>Embryophyta</taxon>
        <taxon>Tracheophyta</taxon>
        <taxon>Spermatophyta</taxon>
        <taxon>Magnoliopsida</taxon>
        <taxon>Liliopsida</taxon>
        <taxon>Poales</taxon>
        <taxon>Poaceae</taxon>
        <taxon>BOP clade</taxon>
        <taxon>Oryzoideae</taxon>
        <taxon>Oryzeae</taxon>
        <taxon>Oryzinae</taxon>
        <taxon>Oryza</taxon>
        <taxon>Oryza sativa</taxon>
    </lineage>
</organism>
<feature type="transmembrane region" description="Helical" evidence="2">
    <location>
        <begin position="79"/>
        <end position="99"/>
    </location>
</feature>
<keyword evidence="2" id="KW-0472">Membrane</keyword>
<dbReference type="AlphaFoldDB" id="Q7XPG4"/>
<keyword evidence="2" id="KW-1133">Transmembrane helix</keyword>
<proteinExistence type="predicted"/>
<reference evidence="4" key="1">
    <citation type="journal article" date="2005" name="Nature">
        <title>The map-based sequence of the rice genome.</title>
        <authorList>
            <consortium name="International rice genome sequencing project (IRGSP)"/>
            <person name="Matsumoto T."/>
            <person name="Wu J."/>
            <person name="Kanamori H."/>
            <person name="Katayose Y."/>
            <person name="Fujisawa M."/>
            <person name="Namiki N."/>
            <person name="Mizuno H."/>
            <person name="Yamamoto K."/>
            <person name="Antonio B.A."/>
            <person name="Baba T."/>
            <person name="Sakata K."/>
            <person name="Nagamura Y."/>
            <person name="Aoki H."/>
            <person name="Arikawa K."/>
            <person name="Arita K."/>
            <person name="Bito T."/>
            <person name="Chiden Y."/>
            <person name="Fujitsuka N."/>
            <person name="Fukunaka R."/>
            <person name="Hamada M."/>
            <person name="Harada C."/>
            <person name="Hayashi A."/>
            <person name="Hijishita S."/>
            <person name="Honda M."/>
            <person name="Hosokawa S."/>
            <person name="Ichikawa Y."/>
            <person name="Idonuma A."/>
            <person name="Iijima M."/>
            <person name="Ikeda M."/>
            <person name="Ikeno M."/>
            <person name="Ito K."/>
            <person name="Ito S."/>
            <person name="Ito T."/>
            <person name="Ito Y."/>
            <person name="Ito Y."/>
            <person name="Iwabuchi A."/>
            <person name="Kamiya K."/>
            <person name="Karasawa W."/>
            <person name="Kurita K."/>
            <person name="Katagiri S."/>
            <person name="Kikuta A."/>
            <person name="Kobayashi H."/>
            <person name="Kobayashi N."/>
            <person name="Machita K."/>
            <person name="Maehara T."/>
            <person name="Masukawa M."/>
            <person name="Mizubayashi T."/>
            <person name="Mukai Y."/>
            <person name="Nagasaki H."/>
            <person name="Nagata Y."/>
            <person name="Naito S."/>
            <person name="Nakashima M."/>
            <person name="Nakama Y."/>
            <person name="Nakamichi Y."/>
            <person name="Nakamura M."/>
            <person name="Meguro A."/>
            <person name="Negishi M."/>
            <person name="Ohta I."/>
            <person name="Ohta T."/>
            <person name="Okamoto M."/>
            <person name="Ono N."/>
            <person name="Saji S."/>
            <person name="Sakaguchi M."/>
            <person name="Sakai K."/>
            <person name="Shibata M."/>
            <person name="Shimokawa T."/>
            <person name="Song J."/>
            <person name="Takazaki Y."/>
            <person name="Terasawa K."/>
            <person name="Tsugane M."/>
            <person name="Tsuji K."/>
            <person name="Ueda S."/>
            <person name="Waki K."/>
            <person name="Yamagata H."/>
            <person name="Yamamoto M."/>
            <person name="Yamamoto S."/>
            <person name="Yamane H."/>
            <person name="Yoshiki S."/>
            <person name="Yoshihara R."/>
            <person name="Yukawa K."/>
            <person name="Zhong H."/>
            <person name="Yano M."/>
            <person name="Yuan Q."/>
            <person name="Ouyang S."/>
            <person name="Liu J."/>
            <person name="Jones K.M."/>
            <person name="Gansberger K."/>
            <person name="Moffat K."/>
            <person name="Hill J."/>
            <person name="Bera J."/>
            <person name="Fadrosh D."/>
            <person name="Jin S."/>
            <person name="Johri S."/>
            <person name="Kim M."/>
            <person name="Overton L."/>
            <person name="Reardon M."/>
            <person name="Tsitrin T."/>
            <person name="Vuong H."/>
            <person name="Weaver B."/>
            <person name="Ciecko A."/>
            <person name="Tallon L."/>
            <person name="Jackson J."/>
            <person name="Pai G."/>
            <person name="Aken S.V."/>
            <person name="Utterback T."/>
            <person name="Reidmuller S."/>
            <person name="Feldblyum T."/>
            <person name="Hsiao J."/>
            <person name="Zismann V."/>
            <person name="Iobst S."/>
            <person name="de Vazeille A.R."/>
            <person name="Buell C.R."/>
            <person name="Ying K."/>
            <person name="Li Y."/>
            <person name="Lu T."/>
            <person name="Huang Y."/>
            <person name="Zhao Q."/>
            <person name="Feng Q."/>
            <person name="Zhang L."/>
            <person name="Zhu J."/>
            <person name="Weng Q."/>
            <person name="Mu J."/>
            <person name="Lu Y."/>
            <person name="Fan D."/>
            <person name="Liu Y."/>
            <person name="Guan J."/>
            <person name="Zhang Y."/>
            <person name="Yu S."/>
            <person name="Liu X."/>
            <person name="Zhang Y."/>
            <person name="Hong G."/>
            <person name="Han B."/>
            <person name="Choisne N."/>
            <person name="Demange N."/>
            <person name="Orjeda G."/>
            <person name="Samain S."/>
            <person name="Cattolico L."/>
            <person name="Pelletier E."/>
            <person name="Couloux A."/>
            <person name="Segurens B."/>
            <person name="Wincker P."/>
            <person name="D'Hont A."/>
            <person name="Scarpelli C."/>
            <person name="Weissenbach J."/>
            <person name="Salanoubat M."/>
            <person name="Quetier F."/>
            <person name="Yu Y."/>
            <person name="Kim H.R."/>
            <person name="Rambo T."/>
            <person name="Currie J."/>
            <person name="Collura K."/>
            <person name="Luo M."/>
            <person name="Yang T."/>
            <person name="Ammiraju J.S.S."/>
            <person name="Engler F."/>
            <person name="Soderlund C."/>
            <person name="Wing R.A."/>
            <person name="Palmer L.E."/>
            <person name="de la Bastide M."/>
            <person name="Spiegel L."/>
            <person name="Nascimento L."/>
            <person name="Zutavern T."/>
            <person name="O'Shaughnessy A."/>
            <person name="Dike S."/>
            <person name="Dedhia N."/>
            <person name="Preston R."/>
            <person name="Balija V."/>
            <person name="McCombie W.R."/>
            <person name="Chow T."/>
            <person name="Chen H."/>
            <person name="Chung M."/>
            <person name="Chen C."/>
            <person name="Shaw J."/>
            <person name="Wu H."/>
            <person name="Hsiao K."/>
            <person name="Chao Y."/>
            <person name="Chu M."/>
            <person name="Cheng C."/>
            <person name="Hour A."/>
            <person name="Lee P."/>
            <person name="Lin S."/>
            <person name="Lin Y."/>
            <person name="Liou J."/>
            <person name="Liu S."/>
            <person name="Hsing Y."/>
            <person name="Raghuvanshi S."/>
            <person name="Mohanty A."/>
            <person name="Bharti A.K."/>
            <person name="Gaur A."/>
            <person name="Gupta V."/>
            <person name="Kumar D."/>
            <person name="Ravi V."/>
            <person name="Vij S."/>
            <person name="Kapur A."/>
            <person name="Khurana P."/>
            <person name="Khurana P."/>
            <person name="Khurana J.P."/>
            <person name="Tyagi A.K."/>
            <person name="Gaikwad K."/>
            <person name="Singh A."/>
            <person name="Dalal V."/>
            <person name="Srivastava S."/>
            <person name="Dixit A."/>
            <person name="Pal A.K."/>
            <person name="Ghazi I.A."/>
            <person name="Yadav M."/>
            <person name="Pandit A."/>
            <person name="Bhargava A."/>
            <person name="Sureshbabu K."/>
            <person name="Batra K."/>
            <person name="Sharma T.R."/>
            <person name="Mohapatra T."/>
            <person name="Singh N.K."/>
            <person name="Messing J."/>
            <person name="Nelson A.B."/>
            <person name="Fuks G."/>
            <person name="Kavchok S."/>
            <person name="Keizer G."/>
            <person name="Linton E."/>
            <person name="Llaca V."/>
            <person name="Song R."/>
            <person name="Tanyolac B."/>
            <person name="Young S."/>
            <person name="Ho-Il K."/>
            <person name="Hahn J.H."/>
            <person name="Sangsakoo G."/>
            <person name="Vanavichit A."/>
            <person name="de Mattos Luiz.A.T."/>
            <person name="Zimmer P.D."/>
            <person name="Malone G."/>
            <person name="Dellagostin O."/>
            <person name="de Oliveira A.C."/>
            <person name="Bevan M."/>
            <person name="Bancroft I."/>
            <person name="Minx P."/>
            <person name="Cordum H."/>
            <person name="Wilson R."/>
            <person name="Cheng Z."/>
            <person name="Jin W."/>
            <person name="Jiang J."/>
            <person name="Leong S.A."/>
            <person name="Iwama H."/>
            <person name="Gojobori T."/>
            <person name="Itoh T."/>
            <person name="Niimura Y."/>
            <person name="Fujii Y."/>
            <person name="Habara T."/>
            <person name="Sakai H."/>
            <person name="Sato Y."/>
            <person name="Wilson G."/>
            <person name="Kumar K."/>
            <person name="McCouch S."/>
            <person name="Juretic N."/>
            <person name="Hoen D."/>
            <person name="Wright S."/>
            <person name="Bruskiewich R."/>
            <person name="Bureau T."/>
            <person name="Miyao A."/>
            <person name="Hirochika H."/>
            <person name="Nishikawa T."/>
            <person name="Kadowaki K."/>
            <person name="Sugiura M."/>
            <person name="Burr B."/>
            <person name="Sasaki T."/>
        </authorList>
    </citation>
    <scope>NUCLEOTIDE SEQUENCE [LARGE SCALE GENOMIC DNA]</scope>
    <source>
        <strain evidence="4">cv. Nipponbare</strain>
    </source>
</reference>
<gene>
    <name evidence="3" type="primary">OSJNBb0003B01.19</name>
</gene>
<protein>
    <submittedName>
        <fullName evidence="3">OSJNBb0003B01.19 protein</fullName>
    </submittedName>
</protein>
<sequence>MTRIPNARDGGDPLDTEDGFWSSGDQRSKDPIEVAAARGLLLVLLGNGRFRFLYSSLNTKYYTVLRIERLLYINITERLIQVINVALYVLKCLVFVLSLSSSGVQAIDE</sequence>
<evidence type="ECO:0000313" key="4">
    <source>
        <dbReference type="Proteomes" id="UP000000763"/>
    </source>
</evidence>
<evidence type="ECO:0000256" key="1">
    <source>
        <dbReference type="SAM" id="MobiDB-lite"/>
    </source>
</evidence>
<name>Q7XPG4_ORYSJ</name>
<keyword evidence="2" id="KW-0812">Transmembrane</keyword>
<accession>Q7XPG4</accession>